<dbReference type="GO" id="GO:0007165">
    <property type="term" value="P:signal transduction"/>
    <property type="evidence" value="ECO:0007669"/>
    <property type="project" value="UniProtKB-KW"/>
</dbReference>
<dbReference type="GO" id="GO:0006935">
    <property type="term" value="P:chemotaxis"/>
    <property type="evidence" value="ECO:0007669"/>
    <property type="project" value="InterPro"/>
</dbReference>
<evidence type="ECO:0000313" key="7">
    <source>
        <dbReference type="EMBL" id="GLS69427.1"/>
    </source>
</evidence>
<keyword evidence="8" id="KW-1185">Reference proteome</keyword>
<dbReference type="GO" id="GO:0004888">
    <property type="term" value="F:transmembrane signaling receptor activity"/>
    <property type="evidence" value="ECO:0007669"/>
    <property type="project" value="InterPro"/>
</dbReference>
<evidence type="ECO:0000259" key="5">
    <source>
        <dbReference type="PROSITE" id="PS50111"/>
    </source>
</evidence>
<keyword evidence="1 3" id="KW-0807">Transducer</keyword>
<evidence type="ECO:0008006" key="9">
    <source>
        <dbReference type="Google" id="ProtNLM"/>
    </source>
</evidence>
<gene>
    <name evidence="7" type="ORF">GCM10007890_14400</name>
</gene>
<dbReference type="Gene3D" id="1.10.287.950">
    <property type="entry name" value="Methyl-accepting chemotaxis protein"/>
    <property type="match status" value="1"/>
</dbReference>
<dbReference type="PANTHER" id="PTHR32089">
    <property type="entry name" value="METHYL-ACCEPTING CHEMOTAXIS PROTEIN MCPB"/>
    <property type="match status" value="1"/>
</dbReference>
<sequence length="565" mass="58744">MSMLRDARIFIKVMLPILLVAVISGGLIAYARLNMLSLSSQMRRIVDVEAQHLNLMLRFRVVVGDLATHVRDLIIETGEKEMAAYKARSDQSRARADTLLQQLIALPDDDAQHAADVRLRAKFADFLSALDHVSARALVNDNVTARTILINEAVPISVEMNSIVRAQLETLESALQAVRDQSDHEVERSVTMLVIATVLGLLSAIGVAGLVVRVGVTGPLRGLRGVLQRMAQGDVEIAIPQAARADEIGAVGRAVDDIKQLVAQQAKEQAEMRQRAAVAAEAGRKRAMSELADTFEQTIGGVVDVVSSSATQLYATAEMLTATAADSAAQSSTVAAAAGQAAANVETVAAAAEELGSSIQEIGRQIAASVGLARNAVDEAGATTQFVNTLHESSHRIGEMVGLIADIASQTNLLALNATIEAARAGAAGRGFAVVAAEVKALAEQTAKVTAAITGQIDEVRCATGQAVTAIGTITARIGEINGVAATIAAAVEQQGAATSEIVRNVSEASAGTGEVTTNIAIVAEASGQTGTAATQVLGAASEMSSQADRLRSEVIRFLDSVRAA</sequence>
<dbReference type="SUPFAM" id="SSF158472">
    <property type="entry name" value="HAMP domain-like"/>
    <property type="match status" value="1"/>
</dbReference>
<proteinExistence type="inferred from homology"/>
<organism evidence="7 8">
    <name type="scientific">Methylobacterium tardum</name>
    <dbReference type="NCBI Taxonomy" id="374432"/>
    <lineage>
        <taxon>Bacteria</taxon>
        <taxon>Pseudomonadati</taxon>
        <taxon>Pseudomonadota</taxon>
        <taxon>Alphaproteobacteria</taxon>
        <taxon>Hyphomicrobiales</taxon>
        <taxon>Methylobacteriaceae</taxon>
        <taxon>Methylobacterium</taxon>
    </lineage>
</organism>
<protein>
    <recommendedName>
        <fullName evidence="9">Methyl-accepting chemotaxis protein</fullName>
    </recommendedName>
</protein>
<dbReference type="PRINTS" id="PR00260">
    <property type="entry name" value="CHEMTRNSDUCR"/>
</dbReference>
<dbReference type="InterPro" id="IPR003660">
    <property type="entry name" value="HAMP_dom"/>
</dbReference>
<dbReference type="PROSITE" id="PS50111">
    <property type="entry name" value="CHEMOTAXIS_TRANSDUC_2"/>
    <property type="match status" value="1"/>
</dbReference>
<keyword evidence="4" id="KW-0472">Membrane</keyword>
<dbReference type="PROSITE" id="PS50885">
    <property type="entry name" value="HAMP"/>
    <property type="match status" value="1"/>
</dbReference>
<accession>A0AA37TCQ4</accession>
<dbReference type="Proteomes" id="UP001157440">
    <property type="component" value="Unassembled WGS sequence"/>
</dbReference>
<dbReference type="RefSeq" id="WP_238194803.1">
    <property type="nucleotide sequence ID" value="NZ_BPQZ01000002.1"/>
</dbReference>
<dbReference type="InterPro" id="IPR004090">
    <property type="entry name" value="Chemotax_Me-accpt_rcpt"/>
</dbReference>
<comment type="caution">
    <text evidence="7">The sequence shown here is derived from an EMBL/GenBank/DDBJ whole genome shotgun (WGS) entry which is preliminary data.</text>
</comment>
<evidence type="ECO:0000256" key="3">
    <source>
        <dbReference type="PROSITE-ProRule" id="PRU00284"/>
    </source>
</evidence>
<evidence type="ECO:0000256" key="2">
    <source>
        <dbReference type="ARBA" id="ARBA00029447"/>
    </source>
</evidence>
<dbReference type="PANTHER" id="PTHR32089:SF112">
    <property type="entry name" value="LYSOZYME-LIKE PROTEIN-RELATED"/>
    <property type="match status" value="1"/>
</dbReference>
<dbReference type="EMBL" id="BSPL01000011">
    <property type="protein sequence ID" value="GLS69427.1"/>
    <property type="molecule type" value="Genomic_DNA"/>
</dbReference>
<dbReference type="InterPro" id="IPR004089">
    <property type="entry name" value="MCPsignal_dom"/>
</dbReference>
<feature type="domain" description="Methyl-accepting transducer" evidence="5">
    <location>
        <begin position="302"/>
        <end position="545"/>
    </location>
</feature>
<comment type="similarity">
    <text evidence="2">Belongs to the methyl-accepting chemotaxis (MCP) protein family.</text>
</comment>
<dbReference type="Pfam" id="PF00015">
    <property type="entry name" value="MCPsignal"/>
    <property type="match status" value="1"/>
</dbReference>
<dbReference type="SUPFAM" id="SSF58104">
    <property type="entry name" value="Methyl-accepting chemotaxis protein (MCP) signaling domain"/>
    <property type="match status" value="1"/>
</dbReference>
<feature type="transmembrane region" description="Helical" evidence="4">
    <location>
        <begin position="13"/>
        <end position="33"/>
    </location>
</feature>
<name>A0AA37TCQ4_9HYPH</name>
<dbReference type="AlphaFoldDB" id="A0AA37TCQ4"/>
<evidence type="ECO:0000259" key="6">
    <source>
        <dbReference type="PROSITE" id="PS50885"/>
    </source>
</evidence>
<dbReference type="Gene3D" id="6.10.340.10">
    <property type="match status" value="1"/>
</dbReference>
<evidence type="ECO:0000256" key="4">
    <source>
        <dbReference type="SAM" id="Phobius"/>
    </source>
</evidence>
<reference evidence="8" key="1">
    <citation type="journal article" date="2019" name="Int. J. Syst. Evol. Microbiol.">
        <title>The Global Catalogue of Microorganisms (GCM) 10K type strain sequencing project: providing services to taxonomists for standard genome sequencing and annotation.</title>
        <authorList>
            <consortium name="The Broad Institute Genomics Platform"/>
            <consortium name="The Broad Institute Genome Sequencing Center for Infectious Disease"/>
            <person name="Wu L."/>
            <person name="Ma J."/>
        </authorList>
    </citation>
    <scope>NUCLEOTIDE SEQUENCE [LARGE SCALE GENOMIC DNA]</scope>
    <source>
        <strain evidence="8">NBRC 103632</strain>
    </source>
</reference>
<dbReference type="Pfam" id="PF00672">
    <property type="entry name" value="HAMP"/>
    <property type="match status" value="1"/>
</dbReference>
<keyword evidence="4" id="KW-0812">Transmembrane</keyword>
<feature type="domain" description="HAMP" evidence="6">
    <location>
        <begin position="214"/>
        <end position="267"/>
    </location>
</feature>
<dbReference type="GO" id="GO:0016020">
    <property type="term" value="C:membrane"/>
    <property type="evidence" value="ECO:0007669"/>
    <property type="project" value="InterPro"/>
</dbReference>
<dbReference type="SMART" id="SM00283">
    <property type="entry name" value="MA"/>
    <property type="match status" value="1"/>
</dbReference>
<dbReference type="CDD" id="cd06225">
    <property type="entry name" value="HAMP"/>
    <property type="match status" value="1"/>
</dbReference>
<evidence type="ECO:0000256" key="1">
    <source>
        <dbReference type="ARBA" id="ARBA00023224"/>
    </source>
</evidence>
<evidence type="ECO:0000313" key="8">
    <source>
        <dbReference type="Proteomes" id="UP001157440"/>
    </source>
</evidence>
<keyword evidence="4" id="KW-1133">Transmembrane helix</keyword>